<comment type="caution">
    <text evidence="4">The sequence shown here is derived from an EMBL/GenBank/DDBJ whole genome shotgun (WGS) entry which is preliminary data.</text>
</comment>
<organism evidence="4 5">
    <name type="scientific">Fusarium equiseti</name>
    <name type="common">Fusarium scirpi</name>
    <dbReference type="NCBI Taxonomy" id="61235"/>
    <lineage>
        <taxon>Eukaryota</taxon>
        <taxon>Fungi</taxon>
        <taxon>Dikarya</taxon>
        <taxon>Ascomycota</taxon>
        <taxon>Pezizomycotina</taxon>
        <taxon>Sordariomycetes</taxon>
        <taxon>Hypocreomycetidae</taxon>
        <taxon>Hypocreales</taxon>
        <taxon>Nectriaceae</taxon>
        <taxon>Fusarium</taxon>
        <taxon>Fusarium incarnatum-equiseti species complex</taxon>
    </lineage>
</organism>
<dbReference type="Proteomes" id="UP001152024">
    <property type="component" value="Unassembled WGS sequence"/>
</dbReference>
<accession>A0ABQ8RG42</accession>
<dbReference type="Gene3D" id="3.40.50.300">
    <property type="entry name" value="P-loop containing nucleotide triphosphate hydrolases"/>
    <property type="match status" value="1"/>
</dbReference>
<evidence type="ECO:0000313" key="4">
    <source>
        <dbReference type="EMBL" id="KAJ4134785.1"/>
    </source>
</evidence>
<dbReference type="EMBL" id="JAOQBH010000006">
    <property type="protein sequence ID" value="KAJ4134785.1"/>
    <property type="molecule type" value="Genomic_DNA"/>
</dbReference>
<dbReference type="InterPro" id="IPR056884">
    <property type="entry name" value="NPHP3-like_N"/>
</dbReference>
<gene>
    <name evidence="4" type="ORF">NW768_004388</name>
</gene>
<proteinExistence type="predicted"/>
<dbReference type="SUPFAM" id="SSF52540">
    <property type="entry name" value="P-loop containing nucleoside triphosphate hydrolases"/>
    <property type="match status" value="1"/>
</dbReference>
<protein>
    <recommendedName>
        <fullName evidence="3">Nephrocystin 3-like N-terminal domain-containing protein</fullName>
    </recommendedName>
</protein>
<dbReference type="PANTHER" id="PTHR10039:SF16">
    <property type="entry name" value="GPI INOSITOL-DEACYLASE"/>
    <property type="match status" value="1"/>
</dbReference>
<evidence type="ECO:0000313" key="5">
    <source>
        <dbReference type="Proteomes" id="UP001152024"/>
    </source>
</evidence>
<feature type="region of interest" description="Disordered" evidence="2">
    <location>
        <begin position="1"/>
        <end position="29"/>
    </location>
</feature>
<evidence type="ECO:0000256" key="2">
    <source>
        <dbReference type="SAM" id="MobiDB-lite"/>
    </source>
</evidence>
<feature type="domain" description="Nephrocystin 3-like N-terminal" evidence="3">
    <location>
        <begin position="70"/>
        <end position="208"/>
    </location>
</feature>
<evidence type="ECO:0000259" key="3">
    <source>
        <dbReference type="Pfam" id="PF24883"/>
    </source>
</evidence>
<dbReference type="InterPro" id="IPR027417">
    <property type="entry name" value="P-loop_NTPase"/>
</dbReference>
<dbReference type="PANTHER" id="PTHR10039">
    <property type="entry name" value="AMELOGENIN"/>
    <property type="match status" value="1"/>
</dbReference>
<name>A0ABQ8RG42_FUSEQ</name>
<dbReference type="Pfam" id="PF24883">
    <property type="entry name" value="NPHP3_N"/>
    <property type="match status" value="1"/>
</dbReference>
<keyword evidence="5" id="KW-1185">Reference proteome</keyword>
<keyword evidence="1" id="KW-0677">Repeat</keyword>
<reference evidence="4" key="1">
    <citation type="submission" date="2022-09" db="EMBL/GenBank/DDBJ databases">
        <title>Fusarium specimens isolated from Avocado Roots.</title>
        <authorList>
            <person name="Stajich J."/>
            <person name="Roper C."/>
            <person name="Heimlech-Rivalta G."/>
        </authorList>
    </citation>
    <scope>NUCLEOTIDE SEQUENCE</scope>
    <source>
        <strain evidence="4">CF00095</strain>
    </source>
</reference>
<evidence type="ECO:0000256" key="1">
    <source>
        <dbReference type="ARBA" id="ARBA00022737"/>
    </source>
</evidence>
<sequence>MSDEQPPHTPSPEDSDIVVIDKDDTSNYNPDHVLPQSEATIASIREWLRPTEYQHESSEYRKHLAFHLEGTGEWLYHSQNYQRWHESSEDGLLWIKGVPGSGKSVVAAKTIHKLSQEEVPVLYFFFRQIIDANHRPINLLRDWLDQILPYSPQLQYTLKSCIDDARLLENLSIEELWRHLRTALASFPRIYGVVDALDEMDDGNMLLTSRPTASVETAMRHVKSLDVRVEEKLVDADIVTYVRFCLGETSISEVDQRLIRDAVPGRASGLFLYAKLAMKAFLEPGVNIQDTIHKLPLDLNAMYIGILQEHARRSGIAEKTQVMILQWVTHATRPLRLLELADILGTAIEGRDKHTLKANKDLV</sequence>